<evidence type="ECO:0000313" key="2">
    <source>
        <dbReference type="EMBL" id="KAI3427423.1"/>
    </source>
</evidence>
<gene>
    <name evidence="2" type="ORF">D9Q98_010338</name>
</gene>
<feature type="region of interest" description="Disordered" evidence="1">
    <location>
        <begin position="132"/>
        <end position="152"/>
    </location>
</feature>
<name>A0A9D4TJY8_CHLVU</name>
<protein>
    <submittedName>
        <fullName evidence="2">Uncharacterized protein</fullName>
    </submittedName>
</protein>
<proteinExistence type="predicted"/>
<comment type="caution">
    <text evidence="2">The sequence shown here is derived from an EMBL/GenBank/DDBJ whole genome shotgun (WGS) entry which is preliminary data.</text>
</comment>
<reference evidence="2" key="2">
    <citation type="submission" date="2020-11" db="EMBL/GenBank/DDBJ databases">
        <authorList>
            <person name="Cecchin M."/>
            <person name="Marcolungo L."/>
            <person name="Rossato M."/>
            <person name="Girolomoni L."/>
            <person name="Cosentino E."/>
            <person name="Cuine S."/>
            <person name="Li-Beisson Y."/>
            <person name="Delledonne M."/>
            <person name="Ballottari M."/>
        </authorList>
    </citation>
    <scope>NUCLEOTIDE SEQUENCE</scope>
    <source>
        <strain evidence="2">211/11P</strain>
        <tissue evidence="2">Whole cell</tissue>
    </source>
</reference>
<dbReference type="EMBL" id="SIDB01000010">
    <property type="protein sequence ID" value="KAI3427423.1"/>
    <property type="molecule type" value="Genomic_DNA"/>
</dbReference>
<dbReference type="AlphaFoldDB" id="A0A9D4TJY8"/>
<organism evidence="2 3">
    <name type="scientific">Chlorella vulgaris</name>
    <name type="common">Green alga</name>
    <dbReference type="NCBI Taxonomy" id="3077"/>
    <lineage>
        <taxon>Eukaryota</taxon>
        <taxon>Viridiplantae</taxon>
        <taxon>Chlorophyta</taxon>
        <taxon>core chlorophytes</taxon>
        <taxon>Trebouxiophyceae</taxon>
        <taxon>Chlorellales</taxon>
        <taxon>Chlorellaceae</taxon>
        <taxon>Chlorella clade</taxon>
        <taxon>Chlorella</taxon>
    </lineage>
</organism>
<accession>A0A9D4TJY8</accession>
<reference evidence="2" key="1">
    <citation type="journal article" date="2019" name="Plant J.">
        <title>Chlorella vulgaris genome assembly and annotation reveals the molecular basis for metabolic acclimation to high light conditions.</title>
        <authorList>
            <person name="Cecchin M."/>
            <person name="Marcolungo L."/>
            <person name="Rossato M."/>
            <person name="Girolomoni L."/>
            <person name="Cosentino E."/>
            <person name="Cuine S."/>
            <person name="Li-Beisson Y."/>
            <person name="Delledonne M."/>
            <person name="Ballottari M."/>
        </authorList>
    </citation>
    <scope>NUCLEOTIDE SEQUENCE</scope>
    <source>
        <strain evidence="2">211/11P</strain>
    </source>
</reference>
<sequence length="309" mass="30979">MIGLIPSQQPASLHDFRIGASRSGSACPDPAALPGAGPAIEKPLLAPSPFAAASGAAFCAASEDGDEPAEVHALPADGSLAGPLSNAATCASSICRSQGLAALPNGSPAVLPPLPPPAAPSIATAHTICHDSPNGSAVARRSGATAPTNKGAAPAGVLASRLAHSLSKQLGNKLSRGVHRLKLTLQRRRQHPDSPRLPQCRELSGHGSCPPLLVPIPEAPCPAPPPPHLLVAAAPACPKAAAAPHTDASLSRGSVATCKLASSIEESVAFAAGLEEHGAFEEIDLADPQPCSQASPRRLGCACLATRVR</sequence>
<dbReference type="Proteomes" id="UP001055712">
    <property type="component" value="Unassembled WGS sequence"/>
</dbReference>
<evidence type="ECO:0000256" key="1">
    <source>
        <dbReference type="SAM" id="MobiDB-lite"/>
    </source>
</evidence>
<evidence type="ECO:0000313" key="3">
    <source>
        <dbReference type="Proteomes" id="UP001055712"/>
    </source>
</evidence>
<keyword evidence="3" id="KW-1185">Reference proteome</keyword>